<sequence length="180" mass="19504">MLTGTPGAGKTTILGHLAAAGHTATAETATDLITEAQAAGDPLPWNAPGFLDAIADEQARRQRAADTLPGPVQYFDRSPVCTLALARLQNRPVGPALAAELDRIKAEAVYERRVLFVEHLGFITRTEARRIGFEEALHFERIHRAAYRELGYECVPVPPAPAAERAALVLRLTTENETVD</sequence>
<dbReference type="SUPFAM" id="SSF52540">
    <property type="entry name" value="P-loop containing nucleoside triphosphate hydrolases"/>
    <property type="match status" value="1"/>
</dbReference>
<evidence type="ECO:0000259" key="1">
    <source>
        <dbReference type="Pfam" id="PF13521"/>
    </source>
</evidence>
<dbReference type="InterPro" id="IPR038727">
    <property type="entry name" value="NadR/Ttd14_AAA_dom"/>
</dbReference>
<name>A0A9X3P9M3_9ACTN</name>
<proteinExistence type="predicted"/>
<dbReference type="InterPro" id="IPR027417">
    <property type="entry name" value="P-loop_NTPase"/>
</dbReference>
<dbReference type="RefSeq" id="WP_270110171.1">
    <property type="nucleotide sequence ID" value="NZ_JAPZVP010000007.1"/>
</dbReference>
<evidence type="ECO:0000313" key="2">
    <source>
        <dbReference type="EMBL" id="MDA1360136.1"/>
    </source>
</evidence>
<dbReference type="AlphaFoldDB" id="A0A9X3P9M3"/>
<feature type="domain" description="NadR/Ttd14 AAA" evidence="1">
    <location>
        <begin position="2"/>
        <end position="165"/>
    </location>
</feature>
<dbReference type="Pfam" id="PF13521">
    <property type="entry name" value="AAA_28"/>
    <property type="match status" value="1"/>
</dbReference>
<evidence type="ECO:0000313" key="3">
    <source>
        <dbReference type="Proteomes" id="UP001146067"/>
    </source>
</evidence>
<reference evidence="2" key="1">
    <citation type="submission" date="2022-12" db="EMBL/GenBank/DDBJ databases">
        <title>Gycomyces niveus sp.nov.,a novel actinomycete isolated from soil in Shouguan.</title>
        <authorList>
            <person name="Yang X."/>
        </authorList>
    </citation>
    <scope>NUCLEOTIDE SEQUENCE</scope>
    <source>
        <strain evidence="2">NEAU-A15</strain>
    </source>
</reference>
<accession>A0A9X3P9M3</accession>
<gene>
    <name evidence="2" type="ORF">O1R50_10895</name>
</gene>
<comment type="caution">
    <text evidence="2">The sequence shown here is derived from an EMBL/GenBank/DDBJ whole genome shotgun (WGS) entry which is preliminary data.</text>
</comment>
<keyword evidence="3" id="KW-1185">Reference proteome</keyword>
<dbReference type="EMBL" id="JAPZVP010000007">
    <property type="protein sequence ID" value="MDA1360136.1"/>
    <property type="molecule type" value="Genomic_DNA"/>
</dbReference>
<protein>
    <submittedName>
        <fullName evidence="2">AAA family ATPase</fullName>
    </submittedName>
</protein>
<organism evidence="2 3">
    <name type="scientific">Glycomyces luteolus</name>
    <dbReference type="NCBI Taxonomy" id="2670330"/>
    <lineage>
        <taxon>Bacteria</taxon>
        <taxon>Bacillati</taxon>
        <taxon>Actinomycetota</taxon>
        <taxon>Actinomycetes</taxon>
        <taxon>Glycomycetales</taxon>
        <taxon>Glycomycetaceae</taxon>
        <taxon>Glycomyces</taxon>
    </lineage>
</organism>
<dbReference type="Gene3D" id="3.40.50.300">
    <property type="entry name" value="P-loop containing nucleotide triphosphate hydrolases"/>
    <property type="match status" value="1"/>
</dbReference>
<dbReference type="Proteomes" id="UP001146067">
    <property type="component" value="Unassembled WGS sequence"/>
</dbReference>